<dbReference type="Gene3D" id="1.25.40.10">
    <property type="entry name" value="Tetratricopeptide repeat domain"/>
    <property type="match status" value="2"/>
</dbReference>
<evidence type="ECO:0000256" key="2">
    <source>
        <dbReference type="ARBA" id="ARBA00022737"/>
    </source>
</evidence>
<evidence type="ECO:0008006" key="9">
    <source>
        <dbReference type="Google" id="ProtNLM"/>
    </source>
</evidence>
<accession>A0AAE0WL38</accession>
<comment type="function">
    <text evidence="3">Regulates mitochondrial small subunit maturation by controlling 15S rRNA 5'-end processing. Localizes to the 5' precursor of the 15S rRNA in a position that is subsequently occupied by mS47 in the mature yeast mtSSU. Uses structure and sequence-specific RNA recognition, binding to a single-stranded region of the precursor and specifically recognizing bases -6 to -1. The exchange of Ccm1 for mS47 is coupled to the irreversible removal of precursor rRNA that is accompanied by conformational changes of the mitoribosomal proteins uS5m and mS26. These conformational changes signal completion of 5'-end rRNA processing through protection of the mature 5'-end of the 15S rRNA and stabilization of mS47. The removal of the 5' precursor together with the dissociation of Ccm1 may be catalyzed by the 5'-3' exoribonuclease Pet127. Involved in the specific removal of group I introns in mitochondrial encoded transcripts.</text>
</comment>
<organism evidence="7 8">
    <name type="scientific">Recurvomyces mirabilis</name>
    <dbReference type="NCBI Taxonomy" id="574656"/>
    <lineage>
        <taxon>Eukaryota</taxon>
        <taxon>Fungi</taxon>
        <taxon>Dikarya</taxon>
        <taxon>Ascomycota</taxon>
        <taxon>Pezizomycotina</taxon>
        <taxon>Dothideomycetes</taxon>
        <taxon>Dothideomycetidae</taxon>
        <taxon>Mycosphaerellales</taxon>
        <taxon>Teratosphaeriaceae</taxon>
        <taxon>Recurvomyces</taxon>
    </lineage>
</organism>
<dbReference type="AlphaFoldDB" id="A0AAE0WL38"/>
<dbReference type="InterPro" id="IPR002885">
    <property type="entry name" value="PPR_rpt"/>
</dbReference>
<evidence type="ECO:0000313" key="8">
    <source>
        <dbReference type="Proteomes" id="UP001274830"/>
    </source>
</evidence>
<evidence type="ECO:0000256" key="6">
    <source>
        <dbReference type="SAM" id="MobiDB-lite"/>
    </source>
</evidence>
<feature type="region of interest" description="Disordered" evidence="6">
    <location>
        <begin position="40"/>
        <end position="64"/>
    </location>
</feature>
<dbReference type="PROSITE" id="PS51375">
    <property type="entry name" value="PPR"/>
    <property type="match status" value="2"/>
</dbReference>
<comment type="caution">
    <text evidence="7">The sequence shown here is derived from an EMBL/GenBank/DDBJ whole genome shotgun (WGS) entry which is preliminary data.</text>
</comment>
<comment type="subunit">
    <text evidence="4">Binds to mitochondrial small subunit 15S rRNA.</text>
</comment>
<dbReference type="NCBIfam" id="TIGR00756">
    <property type="entry name" value="PPR"/>
    <property type="match status" value="1"/>
</dbReference>
<comment type="similarity">
    <text evidence="1">Belongs to the CCM1 family.</text>
</comment>
<gene>
    <name evidence="7" type="ORF">LTR78_006262</name>
</gene>
<feature type="region of interest" description="Disordered" evidence="6">
    <location>
        <begin position="80"/>
        <end position="122"/>
    </location>
</feature>
<feature type="repeat" description="PPR" evidence="5">
    <location>
        <begin position="710"/>
        <end position="744"/>
    </location>
</feature>
<protein>
    <recommendedName>
        <fullName evidence="9">Pentatricopeptide repeat protein</fullName>
    </recommendedName>
</protein>
<dbReference type="EMBL" id="JAUTXT010000023">
    <property type="protein sequence ID" value="KAK3673709.1"/>
    <property type="molecule type" value="Genomic_DNA"/>
</dbReference>
<name>A0AAE0WL38_9PEZI</name>
<dbReference type="Pfam" id="PF13041">
    <property type="entry name" value="PPR_2"/>
    <property type="match status" value="1"/>
</dbReference>
<dbReference type="InterPro" id="IPR011990">
    <property type="entry name" value="TPR-like_helical_dom_sf"/>
</dbReference>
<evidence type="ECO:0000256" key="5">
    <source>
        <dbReference type="PROSITE-ProRule" id="PRU00708"/>
    </source>
</evidence>
<keyword evidence="2" id="KW-0677">Repeat</keyword>
<feature type="repeat" description="PPR" evidence="5">
    <location>
        <begin position="675"/>
        <end position="709"/>
    </location>
</feature>
<reference evidence="7" key="1">
    <citation type="submission" date="2023-07" db="EMBL/GenBank/DDBJ databases">
        <title>Black Yeasts Isolated from many extreme environments.</title>
        <authorList>
            <person name="Coleine C."/>
            <person name="Stajich J.E."/>
            <person name="Selbmann L."/>
        </authorList>
    </citation>
    <scope>NUCLEOTIDE SEQUENCE</scope>
    <source>
        <strain evidence="7">CCFEE 5485</strain>
    </source>
</reference>
<dbReference type="PANTHER" id="PTHR47447">
    <property type="entry name" value="OS03G0856100 PROTEIN"/>
    <property type="match status" value="1"/>
</dbReference>
<proteinExistence type="inferred from homology"/>
<sequence>MHLWSSLSRSARSSSSVTRLAQRWHPHTHVPRQRYISALAERQQDDKETISVSKHAKSPSSESKDSAYLDFLLGGYGQPEDEATVETRKAETPPKKTAGSRKSRTAVRSSPAHSKHSPEQAARARLKARKTARLARGSSTTISIRSELRTSAVFSSDWNTRYCKISASYDRLLSTPGQDVANSPELHFKPEASRRIERIIGQMDENPDETIRFKPFAQEYNKLERELWSETALWLLCYDKVKLMTFLRLTHKMLYPPINWVEDCYSILAKYFDQAYHLRPARFGAIRKASWSHEIANAELGEKEATRRNFRELAKIMLLLMDRETNEQFIFIGGWVKLLLPWISNEQVLELWANIKLDKVKLHQYTYLHFSEHFAKSGQIERALEALLEAARLGGPRFVETVAFRYGCSALLRRSANEPDGLRVTLCLVEHLAGLGLKLNSDLYTIIMLNAVDAGDLETMQNVYRAMQEQHILPTKFTYAVRLKACKLDIDNADMLRDVIEEAIQFGDLRTNSIVCFEIMHCLALHHSKHNPDTAFATLSAAYDQFYDRAPLEQLGLPLSAPAPSATNLSSDSPKRMQPTRHILGIMLWTYLAHNSKAQEAIAMYNRWREIIQSGAETDRALISCVETPHFSNIFLQHFMRSKHSLLQATRVVKDLQTPLSISSTTLNLTQSPPNIHTWSIFLHGFSARGELRLAEQVLTYMREKKMEPNVVTWTSLITAYARNQNEEGLVDVLRRSEQSGLVWNDWTRKGVGRFRNQERLREALRRQRLERELDFSGDLTGGLVRRLGGIRGGEGEGGKDGMAERVPDAFNLVGADGRVSDLPADVVDMSISG</sequence>
<evidence type="ECO:0000256" key="1">
    <source>
        <dbReference type="ARBA" id="ARBA00006192"/>
    </source>
</evidence>
<dbReference type="Proteomes" id="UP001274830">
    <property type="component" value="Unassembled WGS sequence"/>
</dbReference>
<feature type="compositionally biased region" description="Basic and acidic residues" evidence="6">
    <location>
        <begin position="85"/>
        <end position="94"/>
    </location>
</feature>
<evidence type="ECO:0000256" key="3">
    <source>
        <dbReference type="ARBA" id="ARBA00044493"/>
    </source>
</evidence>
<dbReference type="PANTHER" id="PTHR47447:SF23">
    <property type="entry name" value="PENTACOTRIPEPTIDE-REPEAT REGION OF PRORP DOMAIN-CONTAINING PROTEIN"/>
    <property type="match status" value="1"/>
</dbReference>
<dbReference type="Pfam" id="PF13812">
    <property type="entry name" value="PPR_3"/>
    <property type="match status" value="1"/>
</dbReference>
<evidence type="ECO:0000313" key="7">
    <source>
        <dbReference type="EMBL" id="KAK3673709.1"/>
    </source>
</evidence>
<evidence type="ECO:0000256" key="4">
    <source>
        <dbReference type="ARBA" id="ARBA00044511"/>
    </source>
</evidence>
<keyword evidence="8" id="KW-1185">Reference proteome</keyword>